<sequence length="550" mass="62356">MHKSLQIVEIIQVIFQYTDRDTDAVCTQICKTWHETALDALWHHIERLDPLLSILSPMAEVFGGVMTFPDTNISASRWQRFISYAKRVRRIDYIAFQGPAIHIQSFAAVAIGRPVLHLFPNLVHLTWNKDPAKPSQALPLSLLFIHPGLRRLEVYTGTHATQQALLAVENFLEEVALRAPQLERFDFQTNIPYRRLGPRFANALSSFQRLKVITLSDSLLTSDVLTALGSCPELEAIRRPEFSWQDEPESHDDLENFSPEMEDTSFPSIDTIALTAHLWHIARFLQSDFPASRLRALHVKSLEMETIPLLHHFFDVLSAECPLIEKLTVFIPPGDHGFVPDEEPYSIPFQTLAPLLECEKLLVLEISSRLPIELDDSHAIQMAQSWPALQVLSFSVDIFSYFHSPDIDHLSLYGTIPFAENCPNLQKLSLPFDVDRIPSVDERKTFGTALRKFQLSVTSPDFSAEELALFLTDVTPPNCIIEGPDVRPEISFMIQGWRGHATAAFRDAEAKDTRLGEALAMLPVLRKVHARYRSRICSLEDQVSRLTAHS</sequence>
<evidence type="ECO:0000313" key="2">
    <source>
        <dbReference type="Proteomes" id="UP001556367"/>
    </source>
</evidence>
<reference evidence="2" key="1">
    <citation type="submission" date="2024-06" db="EMBL/GenBank/DDBJ databases">
        <title>Multi-omics analyses provide insights into the biosynthesis of the anticancer antibiotic pleurotin in Hohenbuehelia grisea.</title>
        <authorList>
            <person name="Weaver J.A."/>
            <person name="Alberti F."/>
        </authorList>
    </citation>
    <scope>NUCLEOTIDE SEQUENCE [LARGE SCALE GENOMIC DNA]</scope>
    <source>
        <strain evidence="2">T-177</strain>
    </source>
</reference>
<evidence type="ECO:0008006" key="3">
    <source>
        <dbReference type="Google" id="ProtNLM"/>
    </source>
</evidence>
<comment type="caution">
    <text evidence="1">The sequence shown here is derived from an EMBL/GenBank/DDBJ whole genome shotgun (WGS) entry which is preliminary data.</text>
</comment>
<organism evidence="1 2">
    <name type="scientific">Hohenbuehelia grisea</name>
    <dbReference type="NCBI Taxonomy" id="104357"/>
    <lineage>
        <taxon>Eukaryota</taxon>
        <taxon>Fungi</taxon>
        <taxon>Dikarya</taxon>
        <taxon>Basidiomycota</taxon>
        <taxon>Agaricomycotina</taxon>
        <taxon>Agaricomycetes</taxon>
        <taxon>Agaricomycetidae</taxon>
        <taxon>Agaricales</taxon>
        <taxon>Pleurotineae</taxon>
        <taxon>Pleurotaceae</taxon>
        <taxon>Hohenbuehelia</taxon>
    </lineage>
</organism>
<dbReference type="EMBL" id="JASNQZ010000014">
    <property type="protein sequence ID" value="KAL0948364.1"/>
    <property type="molecule type" value="Genomic_DNA"/>
</dbReference>
<proteinExistence type="predicted"/>
<dbReference type="PANTHER" id="PTHR38926:SF5">
    <property type="entry name" value="F-BOX AND LEUCINE-RICH REPEAT PROTEIN 6"/>
    <property type="match status" value="1"/>
</dbReference>
<keyword evidence="2" id="KW-1185">Reference proteome</keyword>
<name>A0ABR3IYB6_9AGAR</name>
<evidence type="ECO:0000313" key="1">
    <source>
        <dbReference type="EMBL" id="KAL0948364.1"/>
    </source>
</evidence>
<dbReference type="Proteomes" id="UP001556367">
    <property type="component" value="Unassembled WGS sequence"/>
</dbReference>
<protein>
    <recommendedName>
        <fullName evidence="3">F-box domain-containing protein</fullName>
    </recommendedName>
</protein>
<dbReference type="PANTHER" id="PTHR38926">
    <property type="entry name" value="F-BOX DOMAIN CONTAINING PROTEIN, EXPRESSED"/>
    <property type="match status" value="1"/>
</dbReference>
<dbReference type="SUPFAM" id="SSF52047">
    <property type="entry name" value="RNI-like"/>
    <property type="match status" value="1"/>
</dbReference>
<dbReference type="Gene3D" id="3.80.10.10">
    <property type="entry name" value="Ribonuclease Inhibitor"/>
    <property type="match status" value="1"/>
</dbReference>
<accession>A0ABR3IYB6</accession>
<gene>
    <name evidence="1" type="ORF">HGRIS_010946</name>
</gene>
<dbReference type="InterPro" id="IPR032675">
    <property type="entry name" value="LRR_dom_sf"/>
</dbReference>